<keyword evidence="3" id="KW-1185">Reference proteome</keyword>
<dbReference type="Gene3D" id="3.40.630.30">
    <property type="match status" value="1"/>
</dbReference>
<accession>A0A1M7DSY2</accession>
<evidence type="ECO:0000313" key="3">
    <source>
        <dbReference type="Proteomes" id="UP000184305"/>
    </source>
</evidence>
<evidence type="ECO:0000313" key="2">
    <source>
        <dbReference type="EMBL" id="SHL82299.1"/>
    </source>
</evidence>
<gene>
    <name evidence="2" type="ORF">SAMN05216288_2551</name>
</gene>
<proteinExistence type="predicted"/>
<dbReference type="FunFam" id="3.40.630.30:FF:000047">
    <property type="entry name" value="Acetyltransferase, GNAT family"/>
    <property type="match status" value="1"/>
</dbReference>
<sequence length="228" mass="25960">MTNTLLDWKPVSPPPRAPIDGRYVGLQPLAVTLHGDDLWHALQGPDSDSALWDYLPYGPFTERSTFDSWLQDKQSSSDPLFFTVIDKATERAVGLLSFLRIAPADGCIEIGHIAFGGAMQRSPASTEAIWLLMSLAMDDLGNRRLEWKCNARNARSMRAAERLGFMQEGLFRQHAVIKGQNRDTAWFSIIDSEWPQCRDALQRWLSPENFDAQGKQRQRLEELRETRQ</sequence>
<dbReference type="InterPro" id="IPR016181">
    <property type="entry name" value="Acyl_CoA_acyltransferase"/>
</dbReference>
<evidence type="ECO:0000259" key="1">
    <source>
        <dbReference type="PROSITE" id="PS51186"/>
    </source>
</evidence>
<dbReference type="RefSeq" id="WP_073264833.1">
    <property type="nucleotide sequence ID" value="NZ_FRBQ01000002.1"/>
</dbReference>
<dbReference type="PANTHER" id="PTHR43441:SF2">
    <property type="entry name" value="FAMILY ACETYLTRANSFERASE, PUTATIVE (AFU_ORTHOLOGUE AFUA_7G00850)-RELATED"/>
    <property type="match status" value="1"/>
</dbReference>
<dbReference type="GO" id="GO:1990189">
    <property type="term" value="F:protein N-terminal-serine acetyltransferase activity"/>
    <property type="evidence" value="ECO:0007669"/>
    <property type="project" value="TreeGrafter"/>
</dbReference>
<dbReference type="PANTHER" id="PTHR43441">
    <property type="entry name" value="RIBOSOMAL-PROTEIN-SERINE ACETYLTRANSFERASE"/>
    <property type="match status" value="1"/>
</dbReference>
<dbReference type="GO" id="GO:0005737">
    <property type="term" value="C:cytoplasm"/>
    <property type="evidence" value="ECO:0007669"/>
    <property type="project" value="TreeGrafter"/>
</dbReference>
<dbReference type="STRING" id="1220495.SAMN05216288_2551"/>
<dbReference type="AlphaFoldDB" id="A0A1M7DSY2"/>
<dbReference type="InterPro" id="IPR051908">
    <property type="entry name" value="Ribosomal_N-acetyltransferase"/>
</dbReference>
<protein>
    <submittedName>
        <fullName evidence="2">Protein N-acetyltransferase, RimJ/RimL family</fullName>
    </submittedName>
</protein>
<dbReference type="OrthoDB" id="5295305at2"/>
<dbReference type="InterPro" id="IPR000182">
    <property type="entry name" value="GNAT_dom"/>
</dbReference>
<reference evidence="3" key="1">
    <citation type="submission" date="2016-11" db="EMBL/GenBank/DDBJ databases">
        <authorList>
            <person name="Varghese N."/>
            <person name="Submissions S."/>
        </authorList>
    </citation>
    <scope>NUCLEOTIDE SEQUENCE [LARGE SCALE GENOMIC DNA]</scope>
    <source>
        <strain evidence="3">CECT 8089</strain>
    </source>
</reference>
<dbReference type="GO" id="GO:0008999">
    <property type="term" value="F:protein-N-terminal-alanine acetyltransferase activity"/>
    <property type="evidence" value="ECO:0007669"/>
    <property type="project" value="TreeGrafter"/>
</dbReference>
<dbReference type="Proteomes" id="UP000184305">
    <property type="component" value="Unassembled WGS sequence"/>
</dbReference>
<dbReference type="EMBL" id="FRBQ01000002">
    <property type="protein sequence ID" value="SHL82299.1"/>
    <property type="molecule type" value="Genomic_DNA"/>
</dbReference>
<feature type="domain" description="N-acetyltransferase" evidence="1">
    <location>
        <begin position="36"/>
        <end position="183"/>
    </location>
</feature>
<name>A0A1M7DSY2_9GAMM</name>
<organism evidence="2 3">
    <name type="scientific">Phytopseudomonas punonensis</name>
    <dbReference type="NCBI Taxonomy" id="1220495"/>
    <lineage>
        <taxon>Bacteria</taxon>
        <taxon>Pseudomonadati</taxon>
        <taxon>Pseudomonadota</taxon>
        <taxon>Gammaproteobacteria</taxon>
        <taxon>Pseudomonadales</taxon>
        <taxon>Pseudomonadaceae</taxon>
        <taxon>Phytopseudomonas</taxon>
    </lineage>
</organism>
<dbReference type="PROSITE" id="PS51186">
    <property type="entry name" value="GNAT"/>
    <property type="match status" value="1"/>
</dbReference>
<dbReference type="SUPFAM" id="SSF55729">
    <property type="entry name" value="Acyl-CoA N-acyltransferases (Nat)"/>
    <property type="match status" value="1"/>
</dbReference>
<dbReference type="Pfam" id="PF13302">
    <property type="entry name" value="Acetyltransf_3"/>
    <property type="match status" value="1"/>
</dbReference>
<keyword evidence="2" id="KW-0808">Transferase</keyword>